<dbReference type="RefSeq" id="XP_011208707.2">
    <property type="nucleotide sequence ID" value="XM_011210405.4"/>
</dbReference>
<feature type="compositionally biased region" description="Low complexity" evidence="1">
    <location>
        <begin position="1196"/>
        <end position="1212"/>
    </location>
</feature>
<proteinExistence type="predicted"/>
<sequence>MAGIPPIPPLLCNTPPPIDFGEEDDDSGLPPTLTLEDEDDYGDFALGTDINEDTTNAEVSSLPRTPLQFELSSSTTSGFTDIPPALEDLGPISLNSSEFNNSTANQEVKTQAQLNEAFNYNVTQKLAVDSDHTETTAAEGELKPINSSDTLSAQEFVTDYKQLDFDANEAKVKTTICTPQNLPSSEIENLSEITTEQDSKEDSDVATKELEIEVKSDFMPTNSESPPPLPELVLLEDLADDSSDEECHRSPKKSPISPTSPLEDNVNNDSEDFFAIHLVNTPPSPKEGKFSTLADDINMNNSSNHNNNITNDLPKTENVNSNGPEEQDDDFGDFADFETASNFINPPDNSGLVTTDLITTSIVDSNQNMQDLIEPPTDTAITAEDDDDFDDFQNFSSAPVPIPTPTVVPSISAPNSLSITMEHNNNNAQSATLKTDGFEENGFEANSSDNNDDDDFGDFEEASYETPAIQFTATTPVVQTPTTTSTPTAANGNISDRLGTALKMMFPTEEASPADDDELKQAAKFINKINDTLPFEAIEAAKALEFQWPQSEMRHALIRSIGIDSRNILFGDNWNPSMPRFAANLSFNPLKPMKPQTTNAVPNTTFADADSMQYSINNSGSAAEADMSSYAKKTDVPDVEFDWQGAGLVNPLDGAKGETNARETEAVQPPPPVARLDTPDDEHQSHTTATNVGDNISETLSKNDNELTATPTRDACPSPLALDNAAYQFTTAESGINSISSSTSGSSISNSKPYDNSKTMTTLRLGANIVVDDDDETVVTSTYAGPLKETHIYTPSKTDVAITMKAGKATVGGNEPIDFDYEIAAAGIIIDEKVVKKEYRDVEYNPGFSLEMVAEYTSELPMGAPSTLGSEPSAVSVQIPAQQQTSDFDTDEFTEFTEFQSVPPPPKATVPAADTHFGTSLPASTITSKFPAVINAKTTLNTLPAVLPAAVSKTKEASNTPSRTSSPSLIDNMILSPAILLPQAIPISTNNTATSKTTPTIEWGDSTANINPDELARIEELFAQPKIPAAAKDANTSQKASPLHTYAEKHTKNNSISISASVALKEQDSTLNDDYWSEFVSVPVTPQLPSNASRLNNNNNNNNNSNNKSNNNNQLVITPKRITDVHINSANNSNNAMRSPRHQQPNINAQRTLTPTPQHKSTAHASVNSAHISARSNAYNSNSNTNSNSNDDDWSDFVSSTPTPTSAATQQQHVASYMPATHAPQFNSAAWQNANFYNNPLGLYHQQATMQTRTSPLTPQQQQLQLQQQIHIMQDFSTAPVTNRPQNALNNSNNANMNHMQQHSNTTYSPLQVGSARVAPSISLIPDLGFVAPALPVHTAFVNVLPKTSFNSKK</sequence>
<evidence type="ECO:0000313" key="3">
    <source>
        <dbReference type="Proteomes" id="UP001652620"/>
    </source>
</evidence>
<feature type="region of interest" description="Disordered" evidence="1">
    <location>
        <begin position="647"/>
        <end position="698"/>
    </location>
</feature>
<feature type="region of interest" description="Disordered" evidence="1">
    <location>
        <begin position="181"/>
        <end position="205"/>
    </location>
</feature>
<reference evidence="3 4" key="1">
    <citation type="submission" date="2025-05" db="UniProtKB">
        <authorList>
            <consortium name="RefSeq"/>
        </authorList>
    </citation>
    <scope>NUCLEOTIDE SEQUENCE [LARGE SCALE GENOMIC DNA]</scope>
    <source>
        <tissue evidence="4 5">Adult</tissue>
    </source>
</reference>
<dbReference type="OrthoDB" id="5917212at2759"/>
<feature type="compositionally biased region" description="Polar residues" evidence="1">
    <location>
        <begin position="686"/>
        <end position="698"/>
    </location>
</feature>
<feature type="compositionally biased region" description="Low complexity" evidence="1">
    <location>
        <begin position="1096"/>
        <end position="1113"/>
    </location>
</feature>
<dbReference type="PANTHER" id="PTHR16156:SF10">
    <property type="entry name" value="AFTIPHILIN-RELATED"/>
    <property type="match status" value="1"/>
</dbReference>
<keyword evidence="3" id="KW-1185">Reference proteome</keyword>
<protein>
    <submittedName>
        <fullName evidence="4 5">DEP domain-containing protein DDB_G0279099</fullName>
    </submittedName>
</protein>
<dbReference type="GeneID" id="105229908"/>
<name>A0A6J0RP47_BACDO</name>
<organism evidence="3 5">
    <name type="scientific">Bactrocera dorsalis</name>
    <name type="common">Oriental fruit fly</name>
    <name type="synonym">Dacus dorsalis</name>
    <dbReference type="NCBI Taxonomy" id="27457"/>
    <lineage>
        <taxon>Eukaryota</taxon>
        <taxon>Metazoa</taxon>
        <taxon>Ecdysozoa</taxon>
        <taxon>Arthropoda</taxon>
        <taxon>Hexapoda</taxon>
        <taxon>Insecta</taxon>
        <taxon>Pterygota</taxon>
        <taxon>Neoptera</taxon>
        <taxon>Endopterygota</taxon>
        <taxon>Diptera</taxon>
        <taxon>Brachycera</taxon>
        <taxon>Muscomorpha</taxon>
        <taxon>Tephritoidea</taxon>
        <taxon>Tephritidae</taxon>
        <taxon>Bactrocera</taxon>
        <taxon>Bactrocera</taxon>
    </lineage>
</organism>
<dbReference type="PANTHER" id="PTHR16156">
    <property type="entry name" value="AFTIPHILIN A-RELATED"/>
    <property type="match status" value="1"/>
</dbReference>
<dbReference type="InterPro" id="IPR046359">
    <property type="entry name" value="Aftin-like"/>
</dbReference>
<evidence type="ECO:0000256" key="1">
    <source>
        <dbReference type="SAM" id="MobiDB-lite"/>
    </source>
</evidence>
<feature type="region of interest" description="Disordered" evidence="1">
    <location>
        <begin position="1087"/>
        <end position="1113"/>
    </location>
</feature>
<feature type="region of interest" description="Disordered" evidence="1">
    <location>
        <begin position="1"/>
        <end position="44"/>
    </location>
</feature>
<feature type="region of interest" description="Disordered" evidence="1">
    <location>
        <begin position="1177"/>
        <end position="1212"/>
    </location>
</feature>
<feature type="compositionally biased region" description="Basic and acidic residues" evidence="1">
    <location>
        <begin position="655"/>
        <end position="665"/>
    </location>
</feature>
<feature type="compositionally biased region" description="Pro residues" evidence="1">
    <location>
        <begin position="1"/>
        <end position="18"/>
    </location>
</feature>
<evidence type="ECO:0000313" key="4">
    <source>
        <dbReference type="RefSeq" id="XP_011208707.2"/>
    </source>
</evidence>
<dbReference type="InterPro" id="IPR029205">
    <property type="entry name" value="Clathrin-bd"/>
</dbReference>
<feature type="domain" description="Aftiphilin clathrin-binding box" evidence="2">
    <location>
        <begin position="538"/>
        <end position="595"/>
    </location>
</feature>
<feature type="compositionally biased region" description="Polar residues" evidence="1">
    <location>
        <begin position="181"/>
        <end position="196"/>
    </location>
</feature>
<evidence type="ECO:0000313" key="5">
    <source>
        <dbReference type="RefSeq" id="XP_019847194.2"/>
    </source>
</evidence>
<evidence type="ECO:0000259" key="2">
    <source>
        <dbReference type="Pfam" id="PF15045"/>
    </source>
</evidence>
<accession>A0A6J0RP47</accession>
<dbReference type="RefSeq" id="XP_019847194.2">
    <property type="nucleotide sequence ID" value="XM_019991635.3"/>
</dbReference>
<feature type="compositionally biased region" description="Low complexity" evidence="1">
    <location>
        <begin position="1177"/>
        <end position="1189"/>
    </location>
</feature>
<dbReference type="Pfam" id="PF15045">
    <property type="entry name" value="Clathrin_bdg"/>
    <property type="match status" value="1"/>
</dbReference>
<feature type="region of interest" description="Disordered" evidence="1">
    <location>
        <begin position="240"/>
        <end position="268"/>
    </location>
</feature>
<gene>
    <name evidence="4 5" type="primary">LOC105229908</name>
</gene>
<dbReference type="Proteomes" id="UP001652620">
    <property type="component" value="Chromosome 2"/>
</dbReference>